<dbReference type="EMBL" id="AAPH01000062">
    <property type="protein sequence ID" value="EAS40391.1"/>
    <property type="molecule type" value="Genomic_DNA"/>
</dbReference>
<evidence type="ECO:0000313" key="4">
    <source>
        <dbReference type="EMBL" id="EAS40391.1"/>
    </source>
</evidence>
<sequence>MCRLLIVFVLFFGSLHSFAGVVAVNGQYPCNVEMPSAGALGQCYVDRVRVFGSRVLGFTRDSNKSLRLKLENGQRPWLYFSGQDDAPEPEDKYCDTAAGKSALSSAISACMDNPPMGYENTHSYSCSNQAKAILGGCNSKPIDKPCTGDACGGSGSGGDGDGGNTGGGSSGGDGGSSSGGGSSGGDSSGSGDGSKGEKGDKGDKGDTGEAGKDGVDGTNGIDGINGTNGIDGTNGNDGRDGVNGLNGTNGKDGERGAKGAKGEQGLQGIQGKDADPADLSPVLNSISSLKSFNTSEFNSATASRSKISSSLDSISELTSGLGGNIDALKISNKDALSDIKNVTSELGIKSDKQTAYQQIIAEKISLLGDDFGVGIPELDKKAETSNNLLTDIKTLTEQNSSVLTAENQAQLDKAFAQFDETQKQTDELLNIKDLTAGLGEKNDIGNEKLDGILAAIEALNGEMEVTVDNGDVVTAVDKLGNDIAASNNQLGNDITKELNALGDGIGTLTDSVDGIGETFDALAEGDFASGTEVSCGLTRNCKSYWSSSYPDGLGGVLDAFSERVKSKGFTDVLTIDLGTGSFSPKWDLCFNNIGNMSFGCFELSISDYIWGFIRAIMMFSTVLFCRSAVFGG</sequence>
<dbReference type="PANTHER" id="PTHR24637:SF417">
    <property type="entry name" value="COL_CUTICLE_N DOMAIN-CONTAINING PROTEIN"/>
    <property type="match status" value="1"/>
</dbReference>
<dbReference type="PANTHER" id="PTHR24637">
    <property type="entry name" value="COLLAGEN"/>
    <property type="match status" value="1"/>
</dbReference>
<dbReference type="AlphaFoldDB" id="Q1YVU4"/>
<evidence type="ECO:0000313" key="5">
    <source>
        <dbReference type="Proteomes" id="UP000003789"/>
    </source>
</evidence>
<feature type="signal peptide" evidence="3">
    <location>
        <begin position="1"/>
        <end position="19"/>
    </location>
</feature>
<name>Q1YVU4_9GAMM</name>
<feature type="compositionally biased region" description="Basic and acidic residues" evidence="1">
    <location>
        <begin position="251"/>
        <end position="261"/>
    </location>
</feature>
<evidence type="ECO:0000256" key="3">
    <source>
        <dbReference type="SAM" id="SignalP"/>
    </source>
</evidence>
<comment type="caution">
    <text evidence="4">The sequence shown here is derived from an EMBL/GenBank/DDBJ whole genome shotgun (WGS) entry which is preliminary data.</text>
</comment>
<keyword evidence="2" id="KW-0812">Transmembrane</keyword>
<gene>
    <name evidence="4" type="ORF">P3TCK_19850</name>
</gene>
<dbReference type="Pfam" id="PF01391">
    <property type="entry name" value="Collagen"/>
    <property type="match status" value="1"/>
</dbReference>
<feature type="region of interest" description="Disordered" evidence="1">
    <location>
        <begin position="161"/>
        <end position="278"/>
    </location>
</feature>
<evidence type="ECO:0000256" key="1">
    <source>
        <dbReference type="SAM" id="MobiDB-lite"/>
    </source>
</evidence>
<dbReference type="InterPro" id="IPR008160">
    <property type="entry name" value="Collagen"/>
</dbReference>
<feature type="chain" id="PRO_5004197820" evidence="3">
    <location>
        <begin position="20"/>
        <end position="632"/>
    </location>
</feature>
<dbReference type="HOGENOM" id="CLU_432668_0_0_6"/>
<dbReference type="RefSeq" id="WP_006231884.1">
    <property type="nucleotide sequence ID" value="NZ_CH724135.1"/>
</dbReference>
<feature type="compositionally biased region" description="Gly residues" evidence="1">
    <location>
        <begin position="161"/>
        <end position="193"/>
    </location>
</feature>
<proteinExistence type="predicted"/>
<feature type="compositionally biased region" description="Low complexity" evidence="1">
    <location>
        <begin position="216"/>
        <end position="246"/>
    </location>
</feature>
<keyword evidence="3" id="KW-0732">Signal</keyword>
<organism evidence="4 5">
    <name type="scientific">Photobacterium profundum 3TCK</name>
    <dbReference type="NCBI Taxonomy" id="314280"/>
    <lineage>
        <taxon>Bacteria</taxon>
        <taxon>Pseudomonadati</taxon>
        <taxon>Pseudomonadota</taxon>
        <taxon>Gammaproteobacteria</taxon>
        <taxon>Vibrionales</taxon>
        <taxon>Vibrionaceae</taxon>
        <taxon>Photobacterium</taxon>
    </lineage>
</organism>
<evidence type="ECO:0000256" key="2">
    <source>
        <dbReference type="SAM" id="Phobius"/>
    </source>
</evidence>
<feature type="compositionally biased region" description="Basic and acidic residues" evidence="1">
    <location>
        <begin position="194"/>
        <end position="215"/>
    </location>
</feature>
<protein>
    <submittedName>
        <fullName evidence="4">Uncharacterized protein</fullName>
    </submittedName>
</protein>
<keyword evidence="2" id="KW-1133">Transmembrane helix</keyword>
<accession>Q1YVU4</accession>
<reference evidence="4 5" key="1">
    <citation type="submission" date="2006-03" db="EMBL/GenBank/DDBJ databases">
        <authorList>
            <person name="Bartlett D.H."/>
            <person name="Valle G."/>
            <person name="Lauro F.M."/>
            <person name="Vezzi A."/>
            <person name="Simonato F."/>
            <person name="Eloe E."/>
            <person name="Vitulo N."/>
            <person name="Stratton T.K."/>
            <person name="D'angelo M."/>
            <person name="Ferriera S."/>
            <person name="Johnson J."/>
            <person name="Kravitz S."/>
            <person name="Beeson K."/>
            <person name="Sutton G."/>
            <person name="Rogers Y."/>
            <person name="Friedman R."/>
            <person name="Frazier M."/>
            <person name="Venter J.C."/>
        </authorList>
    </citation>
    <scope>NUCLEOTIDE SEQUENCE [LARGE SCALE GENOMIC DNA]</scope>
    <source>
        <strain evidence="4 5">3TCK</strain>
    </source>
</reference>
<dbReference type="Proteomes" id="UP000003789">
    <property type="component" value="Unassembled WGS sequence"/>
</dbReference>
<feature type="transmembrane region" description="Helical" evidence="2">
    <location>
        <begin position="608"/>
        <end position="629"/>
    </location>
</feature>
<keyword evidence="2" id="KW-0472">Membrane</keyword>